<evidence type="ECO:0000313" key="1">
    <source>
        <dbReference type="EMBL" id="ABP78584.1"/>
    </source>
</evidence>
<dbReference type="Pfam" id="PF04214">
    <property type="entry name" value="DUF411"/>
    <property type="match status" value="1"/>
</dbReference>
<organism evidence="1 2">
    <name type="scientific">Stutzerimonas stutzeri (strain A1501)</name>
    <name type="common">Pseudomonas stutzeri</name>
    <dbReference type="NCBI Taxonomy" id="379731"/>
    <lineage>
        <taxon>Bacteria</taxon>
        <taxon>Pseudomonadati</taxon>
        <taxon>Pseudomonadota</taxon>
        <taxon>Gammaproteobacteria</taxon>
        <taxon>Pseudomonadales</taxon>
        <taxon>Pseudomonadaceae</taxon>
        <taxon>Stutzerimonas</taxon>
    </lineage>
</organism>
<dbReference type="InterPro" id="IPR007332">
    <property type="entry name" value="DUF411"/>
</dbReference>
<dbReference type="AlphaFoldDB" id="A4VHY3"/>
<dbReference type="EMBL" id="CP000304">
    <property type="protein sequence ID" value="ABP78584.1"/>
    <property type="molecule type" value="Genomic_DNA"/>
</dbReference>
<evidence type="ECO:0000313" key="2">
    <source>
        <dbReference type="Proteomes" id="UP000000233"/>
    </source>
</evidence>
<reference evidence="1 2" key="1">
    <citation type="journal article" date="2008" name="Proc. Natl. Acad. Sci. U.S.A.">
        <title>Nitrogen fixation island and rhizosphere competence traits in the genome of root-associated Pseudomonas stutzeri A1501.</title>
        <authorList>
            <person name="Yan Y."/>
            <person name="Yang J."/>
            <person name="Dou Y."/>
            <person name="Chen M."/>
            <person name="Ping S."/>
            <person name="Peng J."/>
            <person name="Lu W."/>
            <person name="Zhang W."/>
            <person name="Yao Z."/>
            <person name="Li H."/>
            <person name="Liu W."/>
            <person name="He S."/>
            <person name="Geng L."/>
            <person name="Zhang X."/>
            <person name="Yang F."/>
            <person name="Yu H."/>
            <person name="Zhan Y."/>
            <person name="Li D."/>
            <person name="Lin Z."/>
            <person name="Wang Y."/>
            <person name="Elmerich C."/>
            <person name="Lin M."/>
            <person name="Jin Q."/>
        </authorList>
    </citation>
    <scope>NUCLEOTIDE SEQUENCE [LARGE SCALE GENOMIC DNA]</scope>
    <source>
        <strain evidence="1 2">A1501</strain>
    </source>
</reference>
<protein>
    <submittedName>
        <fullName evidence="1">Predicted metal-binding protein</fullName>
    </submittedName>
</protein>
<dbReference type="KEGG" id="psa:PST_0887"/>
<dbReference type="HOGENOM" id="CLU_112034_0_0_6"/>
<dbReference type="SUPFAM" id="SSF52833">
    <property type="entry name" value="Thioredoxin-like"/>
    <property type="match status" value="1"/>
</dbReference>
<gene>
    <name evidence="1" type="ordered locus">PST_0887</name>
</gene>
<accession>A4VHY3</accession>
<proteinExistence type="predicted"/>
<dbReference type="Proteomes" id="UP000000233">
    <property type="component" value="Chromosome"/>
</dbReference>
<keyword evidence="2" id="KW-1185">Reference proteome</keyword>
<sequence length="203" mass="22302">MCDSLSRFAWDCAAPVLFRDRDVDRPSESVLRRDNCARGAAWEWRRPSVFWASRSLEIPMRRLLLAPLLFTGFAQAADPIAIDVYRDPNCGCCKAWIEHLEDNGFAVADHVVNDMTSVKMEHGVPHRLGSCHTGVIDGKFVEGHVPAADILKLRAQPDLIGAAVPGMPVGSPGMEMGERKDAFQVIGVSKQGKESVISEYPGN</sequence>
<dbReference type="InterPro" id="IPR036249">
    <property type="entry name" value="Thioredoxin-like_sf"/>
</dbReference>
<dbReference type="eggNOG" id="COG3019">
    <property type="taxonomic scope" value="Bacteria"/>
</dbReference>
<name>A4VHY3_STUS1</name>